<comment type="function">
    <text evidence="14">Catalyzes the first committed step in the biosynthesis of complex N-glycans. It controls conversion of high mannose to complex N-glycans; the final hydrolytic step in the N-glycan maturation pathway.</text>
</comment>
<dbReference type="Gene3D" id="2.70.98.30">
    <property type="entry name" value="Golgi alpha-mannosidase II, domain 4"/>
    <property type="match status" value="1"/>
</dbReference>
<dbReference type="FunFam" id="1.20.1270.50:FF:000001">
    <property type="entry name" value="Alpha-mannosidase"/>
    <property type="match status" value="1"/>
</dbReference>
<dbReference type="GO" id="GO:0030246">
    <property type="term" value="F:carbohydrate binding"/>
    <property type="evidence" value="ECO:0007669"/>
    <property type="project" value="InterPro"/>
</dbReference>
<reference evidence="18" key="2">
    <citation type="submission" date="2025-08" db="UniProtKB">
        <authorList>
            <consortium name="Ensembl"/>
        </authorList>
    </citation>
    <scope>IDENTIFICATION</scope>
</reference>
<comment type="cofactor">
    <cofactor evidence="16">
        <name>Zn(2+)</name>
        <dbReference type="ChEBI" id="CHEBI:29105"/>
    </cofactor>
    <text evidence="16">Binds 1 zinc ion per subunit.</text>
</comment>
<reference evidence="18" key="3">
    <citation type="submission" date="2025-09" db="UniProtKB">
        <authorList>
            <consortium name="Ensembl"/>
        </authorList>
    </citation>
    <scope>IDENTIFICATION</scope>
</reference>
<evidence type="ECO:0000256" key="14">
    <source>
        <dbReference type="ARBA" id="ARBA00059516"/>
    </source>
</evidence>
<dbReference type="InParanoid" id="H2YSQ5"/>
<name>H2YSQ5_CIOSA</name>
<dbReference type="Pfam" id="PF09261">
    <property type="entry name" value="Alpha-mann_mid"/>
    <property type="match status" value="1"/>
</dbReference>
<comment type="pathway">
    <text evidence="2">Protein modification; protein glycosylation.</text>
</comment>
<dbReference type="InterPro" id="IPR011330">
    <property type="entry name" value="Glyco_hydro/deAcase_b/a-brl"/>
</dbReference>
<keyword evidence="5 16" id="KW-0479">Metal-binding</keyword>
<dbReference type="SUPFAM" id="SSF88713">
    <property type="entry name" value="Glycoside hydrolase/deacetylase"/>
    <property type="match status" value="1"/>
</dbReference>
<dbReference type="InterPro" id="IPR037094">
    <property type="entry name" value="Glyco_hydro_38_cen_sf"/>
</dbReference>
<evidence type="ECO:0000256" key="3">
    <source>
        <dbReference type="ARBA" id="ARBA00009792"/>
    </source>
</evidence>
<dbReference type="OMA" id="ITHYYAM"/>
<comment type="catalytic activity">
    <reaction evidence="15">
        <text>N(4)-{beta-D-GlcNAc-(1-&gt;2)-alpha-D-Man-(1-&gt;3)-[alpha-D-Man-(1-&gt;3)-[alpha-D-Man-(1-&gt;6)]-alpha-D-Man-(1-&gt;6)]-beta-D-Man-(1-&gt;4)-beta-D-GlcNAc-(1-&gt;4)-beta-D-GlcNAc}-L-asparaginyl-[protein] + 2 H2O = 2 alpha-D-mannopyranose + an N(4)-{beta-D-GlcNAc-(1-&gt;2)-alpha-D-Man-(1-&gt;3)-[alpha-D-Man-(1-&gt;6)]-beta-D-Man-(1-&gt;4)-beta-D-GlcNAc-(1-&gt;4)-beta-D-GlcNAc}-L-asparaginyl-[protein]</text>
        <dbReference type="Rhea" id="RHEA:56052"/>
        <dbReference type="Rhea" id="RHEA-COMP:14368"/>
        <dbReference type="Rhea" id="RHEA-COMP:14369"/>
        <dbReference type="ChEBI" id="CHEBI:15377"/>
        <dbReference type="ChEBI" id="CHEBI:28729"/>
        <dbReference type="ChEBI" id="CHEBI:60615"/>
        <dbReference type="ChEBI" id="CHEBI:60625"/>
        <dbReference type="EC" id="3.2.1.114"/>
    </reaction>
</comment>
<dbReference type="EC" id="3.2.1.-" evidence="16"/>
<organism evidence="18 19">
    <name type="scientific">Ciona savignyi</name>
    <name type="common">Pacific transparent sea squirt</name>
    <dbReference type="NCBI Taxonomy" id="51511"/>
    <lineage>
        <taxon>Eukaryota</taxon>
        <taxon>Metazoa</taxon>
        <taxon>Chordata</taxon>
        <taxon>Tunicata</taxon>
        <taxon>Ascidiacea</taxon>
        <taxon>Phlebobranchia</taxon>
        <taxon>Cionidae</taxon>
        <taxon>Ciona</taxon>
    </lineage>
</organism>
<accession>H2YSQ5</accession>
<keyword evidence="13 16" id="KW-0326">Glycosidase</keyword>
<evidence type="ECO:0000256" key="5">
    <source>
        <dbReference type="ARBA" id="ARBA00022723"/>
    </source>
</evidence>
<keyword evidence="6 16" id="KW-0378">Hydrolase</keyword>
<dbReference type="eggNOG" id="KOG1958">
    <property type="taxonomic scope" value="Eukaryota"/>
</dbReference>
<dbReference type="Gene3D" id="3.20.110.10">
    <property type="entry name" value="Glycoside hydrolase 38, N terminal domain"/>
    <property type="match status" value="1"/>
</dbReference>
<comment type="similarity">
    <text evidence="3 16">Belongs to the glycosyl hydrolase 38 family.</text>
</comment>
<keyword evidence="19" id="KW-1185">Reference proteome</keyword>
<evidence type="ECO:0000256" key="1">
    <source>
        <dbReference type="ARBA" id="ARBA00004323"/>
    </source>
</evidence>
<dbReference type="SMART" id="SM00872">
    <property type="entry name" value="Alpha-mann_mid"/>
    <property type="match status" value="1"/>
</dbReference>
<reference evidence="19" key="1">
    <citation type="submission" date="2003-08" db="EMBL/GenBank/DDBJ databases">
        <authorList>
            <person name="Birren B."/>
            <person name="Nusbaum C."/>
            <person name="Abebe A."/>
            <person name="Abouelleil A."/>
            <person name="Adekoya E."/>
            <person name="Ait-zahra M."/>
            <person name="Allen N."/>
            <person name="Allen T."/>
            <person name="An P."/>
            <person name="Anderson M."/>
            <person name="Anderson S."/>
            <person name="Arachchi H."/>
            <person name="Armbruster J."/>
            <person name="Bachantsang P."/>
            <person name="Baldwin J."/>
            <person name="Barry A."/>
            <person name="Bayul T."/>
            <person name="Blitshsteyn B."/>
            <person name="Bloom T."/>
            <person name="Blye J."/>
            <person name="Boguslavskiy L."/>
            <person name="Borowsky M."/>
            <person name="Boukhgalter B."/>
            <person name="Brunache A."/>
            <person name="Butler J."/>
            <person name="Calixte N."/>
            <person name="Calvo S."/>
            <person name="Camarata J."/>
            <person name="Campo K."/>
            <person name="Chang J."/>
            <person name="Cheshatsang Y."/>
            <person name="Citroen M."/>
            <person name="Collymore A."/>
            <person name="Considine T."/>
            <person name="Cook A."/>
            <person name="Cooke P."/>
            <person name="Corum B."/>
            <person name="Cuomo C."/>
            <person name="David R."/>
            <person name="Dawoe T."/>
            <person name="Degray S."/>
            <person name="Dodge S."/>
            <person name="Dooley K."/>
            <person name="Dorje P."/>
            <person name="Dorjee K."/>
            <person name="Dorris L."/>
            <person name="Duffey N."/>
            <person name="Dupes A."/>
            <person name="Elkins T."/>
            <person name="Engels R."/>
            <person name="Erickson J."/>
            <person name="Farina A."/>
            <person name="Faro S."/>
            <person name="Ferreira P."/>
            <person name="Fischer H."/>
            <person name="Fitzgerald M."/>
            <person name="Foley K."/>
            <person name="Gage D."/>
            <person name="Galagan J."/>
            <person name="Gearin G."/>
            <person name="Gnerre S."/>
            <person name="Gnirke A."/>
            <person name="Goyette A."/>
            <person name="Graham J."/>
            <person name="Grandbois E."/>
            <person name="Gyaltsen K."/>
            <person name="Hafez N."/>
            <person name="Hagopian D."/>
            <person name="Hagos B."/>
            <person name="Hall J."/>
            <person name="Hatcher B."/>
            <person name="Heller A."/>
            <person name="Higgins H."/>
            <person name="Honan T."/>
            <person name="Horn A."/>
            <person name="Houde N."/>
            <person name="Hughes L."/>
            <person name="Hulme W."/>
            <person name="Husby E."/>
            <person name="Iliev I."/>
            <person name="Jaffe D."/>
            <person name="Jones C."/>
            <person name="Kamal M."/>
            <person name="Kamat A."/>
            <person name="Kamvysselis M."/>
            <person name="Karlsson E."/>
            <person name="Kells C."/>
            <person name="Kieu A."/>
            <person name="Kisner P."/>
            <person name="Kodira C."/>
            <person name="Kulbokas E."/>
            <person name="Labutti K."/>
            <person name="Lama D."/>
            <person name="Landers T."/>
            <person name="Leger J."/>
            <person name="Levine S."/>
            <person name="Lewis D."/>
            <person name="Lewis T."/>
            <person name="Lindblad-toh K."/>
            <person name="Liu X."/>
            <person name="Lokyitsang T."/>
            <person name="Lokyitsang Y."/>
            <person name="Lucien O."/>
            <person name="Lui A."/>
            <person name="Ma L.J."/>
            <person name="Mabbitt R."/>
            <person name="Macdonald J."/>
            <person name="Maclean C."/>
            <person name="Major J."/>
            <person name="Manning J."/>
            <person name="Marabella R."/>
            <person name="Maru K."/>
            <person name="Matthews C."/>
            <person name="Mauceli E."/>
            <person name="Mccarthy M."/>
            <person name="Mcdonough S."/>
            <person name="Mcghee T."/>
            <person name="Meldrim J."/>
            <person name="Meneus L."/>
            <person name="Mesirov J."/>
            <person name="Mihalev A."/>
            <person name="Mihova T."/>
            <person name="Mikkelsen T."/>
            <person name="Mlenga V."/>
            <person name="Moru K."/>
            <person name="Mozes J."/>
            <person name="Mulrain L."/>
            <person name="Munson G."/>
            <person name="Naylor J."/>
            <person name="Newes C."/>
            <person name="Nguyen C."/>
            <person name="Nguyen N."/>
            <person name="Nguyen T."/>
            <person name="Nicol R."/>
            <person name="Nielsen C."/>
            <person name="Nizzari M."/>
            <person name="Norbu C."/>
            <person name="Norbu N."/>
            <person name="O'donnell P."/>
            <person name="Okoawo O."/>
            <person name="O'leary S."/>
            <person name="Omotosho B."/>
            <person name="O'neill K."/>
            <person name="Osman S."/>
            <person name="Parker S."/>
            <person name="Perrin D."/>
            <person name="Phunkhang P."/>
            <person name="Piqani B."/>
            <person name="Purcell S."/>
            <person name="Rachupka T."/>
            <person name="Ramasamy U."/>
            <person name="Rameau R."/>
            <person name="Ray V."/>
            <person name="Raymond C."/>
            <person name="Retta R."/>
            <person name="Richardson S."/>
            <person name="Rise C."/>
            <person name="Rodriguez J."/>
            <person name="Rogers J."/>
            <person name="Rogov P."/>
            <person name="Rutman M."/>
            <person name="Schupbach R."/>
            <person name="Seaman C."/>
            <person name="Settipalli S."/>
            <person name="Sharpe T."/>
            <person name="Sheridan J."/>
            <person name="Sherpa N."/>
            <person name="Shi J."/>
            <person name="Smirnov S."/>
            <person name="Smith C."/>
            <person name="Sougnez C."/>
            <person name="Spencer B."/>
            <person name="Stalker J."/>
            <person name="Stange-thomann N."/>
            <person name="Stavropoulos S."/>
            <person name="Stetson K."/>
            <person name="Stone C."/>
            <person name="Stone S."/>
            <person name="Stubbs M."/>
            <person name="Talamas J."/>
            <person name="Tchuinga P."/>
            <person name="Tenzing P."/>
            <person name="Tesfaye S."/>
            <person name="Theodore J."/>
            <person name="Thoulutsang Y."/>
            <person name="Topham K."/>
            <person name="Towey S."/>
            <person name="Tsamla T."/>
            <person name="Tsomo N."/>
            <person name="Vallee D."/>
            <person name="Vassiliev H."/>
            <person name="Venkataraman V."/>
            <person name="Vinson J."/>
            <person name="Vo A."/>
            <person name="Wade C."/>
            <person name="Wang S."/>
            <person name="Wangchuk T."/>
            <person name="Wangdi T."/>
            <person name="Whittaker C."/>
            <person name="Wilkinson J."/>
            <person name="Wu Y."/>
            <person name="Wyman D."/>
            <person name="Yadav S."/>
            <person name="Yang S."/>
            <person name="Yang X."/>
            <person name="Yeager S."/>
            <person name="Yee E."/>
            <person name="Young G."/>
            <person name="Zainoun J."/>
            <person name="Zembeck L."/>
            <person name="Zimmer A."/>
            <person name="Zody M."/>
            <person name="Lander E."/>
        </authorList>
    </citation>
    <scope>NUCLEOTIDE SEQUENCE [LARGE SCALE GENOMIC DNA]</scope>
</reference>
<evidence type="ECO:0000256" key="9">
    <source>
        <dbReference type="ARBA" id="ARBA00022989"/>
    </source>
</evidence>
<evidence type="ECO:0000256" key="6">
    <source>
        <dbReference type="ARBA" id="ARBA00022801"/>
    </source>
</evidence>
<keyword evidence="8" id="KW-0735">Signal-anchor</keyword>
<feature type="domain" description="Glycoside hydrolase family 38 central" evidence="17">
    <location>
        <begin position="387"/>
        <end position="473"/>
    </location>
</feature>
<evidence type="ECO:0000256" key="15">
    <source>
        <dbReference type="ARBA" id="ARBA00093232"/>
    </source>
</evidence>
<keyword evidence="4" id="KW-0812">Transmembrane</keyword>
<dbReference type="Ensembl" id="ENSCSAVT00000008473.1">
    <property type="protein sequence ID" value="ENSCSAVP00000008365.1"/>
    <property type="gene ID" value="ENSCSAVG00000004976.1"/>
</dbReference>
<dbReference type="InterPro" id="IPR011013">
    <property type="entry name" value="Gal_mutarotase_sf_dom"/>
</dbReference>
<keyword evidence="12" id="KW-1015">Disulfide bond</keyword>
<dbReference type="FunFam" id="2.60.40.1180:FF:000019">
    <property type="entry name" value="Alpha-mannosidase 2"/>
    <property type="match status" value="1"/>
</dbReference>
<dbReference type="CDD" id="cd10809">
    <property type="entry name" value="GH38N_AMII_GMII_SfManIII_like"/>
    <property type="match status" value="1"/>
</dbReference>
<dbReference type="AlphaFoldDB" id="H2YSQ5"/>
<keyword evidence="9" id="KW-1133">Transmembrane helix</keyword>
<dbReference type="FunFam" id="3.20.110.10:FF:000003">
    <property type="entry name" value="Alpha-mannosidase"/>
    <property type="match status" value="1"/>
</dbReference>
<protein>
    <recommendedName>
        <fullName evidence="16">Alpha-mannosidase</fullName>
        <ecNumber evidence="16">3.2.1.-</ecNumber>
    </recommendedName>
</protein>
<evidence type="ECO:0000256" key="8">
    <source>
        <dbReference type="ARBA" id="ARBA00022968"/>
    </source>
</evidence>
<keyword evidence="11" id="KW-0472">Membrane</keyword>
<dbReference type="InterPro" id="IPR011682">
    <property type="entry name" value="Glyco_hydro_38_C"/>
</dbReference>
<dbReference type="FunFam" id="2.70.98.30:FF:000002">
    <property type="entry name" value="Alpha-mannosidase"/>
    <property type="match status" value="1"/>
</dbReference>
<proteinExistence type="inferred from homology"/>
<dbReference type="GO" id="GO:0000139">
    <property type="term" value="C:Golgi membrane"/>
    <property type="evidence" value="ECO:0007669"/>
    <property type="project" value="UniProtKB-SubCell"/>
</dbReference>
<evidence type="ECO:0000256" key="12">
    <source>
        <dbReference type="ARBA" id="ARBA00023157"/>
    </source>
</evidence>
<dbReference type="PANTHER" id="PTHR11607">
    <property type="entry name" value="ALPHA-MANNOSIDASE"/>
    <property type="match status" value="1"/>
</dbReference>
<evidence type="ECO:0000256" key="4">
    <source>
        <dbReference type="ARBA" id="ARBA00022692"/>
    </source>
</evidence>
<dbReference type="GO" id="GO:0006491">
    <property type="term" value="P:N-glycan processing"/>
    <property type="evidence" value="ECO:0007669"/>
    <property type="project" value="TreeGrafter"/>
</dbReference>
<evidence type="ECO:0000256" key="2">
    <source>
        <dbReference type="ARBA" id="ARBA00004922"/>
    </source>
</evidence>
<dbReference type="Pfam" id="PF01074">
    <property type="entry name" value="Glyco_hydro_38N"/>
    <property type="match status" value="1"/>
</dbReference>
<evidence type="ECO:0000256" key="13">
    <source>
        <dbReference type="ARBA" id="ARBA00023295"/>
    </source>
</evidence>
<evidence type="ECO:0000313" key="19">
    <source>
        <dbReference type="Proteomes" id="UP000007875"/>
    </source>
</evidence>
<dbReference type="GO" id="GO:0004572">
    <property type="term" value="F:mannosyl-oligosaccharide 1,3-1,6-alpha-mannosidase activity"/>
    <property type="evidence" value="ECO:0007669"/>
    <property type="project" value="UniProtKB-EC"/>
</dbReference>
<dbReference type="SUPFAM" id="SSF88688">
    <property type="entry name" value="Families 57/38 glycoside transferase middle domain"/>
    <property type="match status" value="1"/>
</dbReference>
<dbReference type="GeneTree" id="ENSGT01030000234638"/>
<dbReference type="PANTHER" id="PTHR11607:SF3">
    <property type="entry name" value="LYSOSOMAL ALPHA-MANNOSIDASE"/>
    <property type="match status" value="1"/>
</dbReference>
<dbReference type="Gene3D" id="1.20.1270.50">
    <property type="entry name" value="Glycoside hydrolase family 38, central domain"/>
    <property type="match status" value="1"/>
</dbReference>
<evidence type="ECO:0000256" key="11">
    <source>
        <dbReference type="ARBA" id="ARBA00023136"/>
    </source>
</evidence>
<dbReference type="Pfam" id="PF07748">
    <property type="entry name" value="Glyco_hydro_38C"/>
    <property type="match status" value="1"/>
</dbReference>
<evidence type="ECO:0000313" key="18">
    <source>
        <dbReference type="Ensembl" id="ENSCSAVP00000008365.1"/>
    </source>
</evidence>
<dbReference type="InterPro" id="IPR015341">
    <property type="entry name" value="Glyco_hydro_38_cen"/>
</dbReference>
<keyword evidence="10" id="KW-0333">Golgi apparatus</keyword>
<evidence type="ECO:0000256" key="7">
    <source>
        <dbReference type="ARBA" id="ARBA00022833"/>
    </source>
</evidence>
<sequence length="1044" mass="118643">DVNMINVYEHLPFDDPDGGVWKQGWELLTSDQEWSGRKLNVFIVPHSHNDPGWIKTVEKYFLEQTQHILNNVVDALSVDPTKKFIWAEMSYLSMWWDGASPDRKQKLKTIVKNGQLEIVTGGWVMNDEANTHYFAMIDQLIEGDWMEWLKHTLGVTPRSGWAIDPFGHTPTMAYILKLMNFDNMLIQRVHYSVKKYLAKEKSLEFRWRQTWDQSSHTDMTCHMMPFYSYDVPHTCGPDPKICCQFDFARLPGGKYNCWKVPPVAITDSNVEVKAKTLLDQYRKKSKLFKSDTLLVILGDDFRYSAMKELSDQYTNYARIISYINSHPQLNAHMQFGTLSEYFDAMKNEIGRLTQFFSFDKCLTSSNMCFSLPALSGDFFTYADREDHYWSGYYTSRPYHKMQERVLESHLRGAELLFALALPKVKWSQDGESFSRELYPLLVQARRNLGLFQHHDGITGTAKDHVVVDYGNKLMQSVMDSKKIMSFSAHILLSEMPSYDPKTTVLNFDEVFQGQNQPPQPTVIKLESEQRPVKVVLYNSLDYDRTGVVRLIVTSPSVVVMTENRNVIPSQTNPIWSDQVEPRTDRFELVFLSTVPAIGLAVYTMWEDNSVEDSTHATVHFINPPAGFGKRTRSKFQLDVEPMKDEFNIMNDQLVAYFSGKNGMLRAVTTVRDNMKTKLALDFAMYSSRQAKDKSGAYLFLPSGPAEPHTPDTYRPLVRIIRGPVMSSVHVLLPNVLHKVSLYTGTGAGTQSLGLHVTNDVDVRTGADNKELAMRLTSGISSGDKFFSDLNGFQIQPRTTYSKLPLQANFYPMPTMAFIQDDKSSINLNCFSRLTLMTAQPLGAASLKSGELEVILDRRLMQDDNRGVGQGVKDNVPTPENFVIMLERWTATGVKENKAKAQLAYSSMVVHQSSLELLHPVRAMSASHSSYMNVDYRSLPQPLPCEVHVLNLRALQSRDATLPSEDSALLLHTVGRECALDADKYFHPTCLMHGVERLAIAQSTLFKNMGLQKTSLSLQHDGERLNQESGISVSPMEIQAYKIKL</sequence>
<dbReference type="InterPro" id="IPR028995">
    <property type="entry name" value="Glyco_hydro_57/38_cen_sf"/>
</dbReference>
<keyword evidence="7 16" id="KW-0862">Zinc</keyword>
<dbReference type="GO" id="GO:0046872">
    <property type="term" value="F:metal ion binding"/>
    <property type="evidence" value="ECO:0007669"/>
    <property type="project" value="UniProtKB-KW"/>
</dbReference>
<dbReference type="GO" id="GO:0006013">
    <property type="term" value="P:mannose metabolic process"/>
    <property type="evidence" value="ECO:0007669"/>
    <property type="project" value="InterPro"/>
</dbReference>
<evidence type="ECO:0000256" key="10">
    <source>
        <dbReference type="ARBA" id="ARBA00023034"/>
    </source>
</evidence>
<dbReference type="STRING" id="51511.ENSCSAVP00000008365"/>
<dbReference type="SUPFAM" id="SSF74650">
    <property type="entry name" value="Galactose mutarotase-like"/>
    <property type="match status" value="1"/>
</dbReference>
<dbReference type="InterPro" id="IPR050843">
    <property type="entry name" value="Glycosyl_Hydrlase_38"/>
</dbReference>
<evidence type="ECO:0000256" key="16">
    <source>
        <dbReference type="RuleBase" id="RU361199"/>
    </source>
</evidence>
<dbReference type="InterPro" id="IPR000602">
    <property type="entry name" value="Glyco_hydro_38_N"/>
</dbReference>
<dbReference type="InterPro" id="IPR013780">
    <property type="entry name" value="Glyco_hydro_b"/>
</dbReference>
<evidence type="ECO:0000259" key="17">
    <source>
        <dbReference type="SMART" id="SM00872"/>
    </source>
</evidence>
<dbReference type="Gene3D" id="2.60.40.1180">
    <property type="entry name" value="Golgi alpha-mannosidase II"/>
    <property type="match status" value="1"/>
</dbReference>
<dbReference type="Proteomes" id="UP000007875">
    <property type="component" value="Unassembled WGS sequence"/>
</dbReference>
<dbReference type="FunCoup" id="H2YSQ5">
    <property type="interactions" value="166"/>
</dbReference>
<dbReference type="InterPro" id="IPR027291">
    <property type="entry name" value="Glyco_hydro_38_N_sf"/>
</dbReference>
<comment type="subcellular location">
    <subcellularLocation>
        <location evidence="1">Golgi apparatus membrane</location>
        <topology evidence="1">Single-pass type II membrane protein</topology>
    </subcellularLocation>
</comment>